<accession>A0ABN2FLM2</accession>
<name>A0ABN2FLM2_9ACTN</name>
<dbReference type="EMBL" id="BAAANE010000009">
    <property type="protein sequence ID" value="GAA1652203.1"/>
    <property type="molecule type" value="Genomic_DNA"/>
</dbReference>
<gene>
    <name evidence="1" type="ORF">GCM10009744_50110</name>
</gene>
<organism evidence="1 2">
    <name type="scientific">Kribbella alba</name>
    <dbReference type="NCBI Taxonomy" id="190197"/>
    <lineage>
        <taxon>Bacteria</taxon>
        <taxon>Bacillati</taxon>
        <taxon>Actinomycetota</taxon>
        <taxon>Actinomycetes</taxon>
        <taxon>Propionibacteriales</taxon>
        <taxon>Kribbellaceae</taxon>
        <taxon>Kribbella</taxon>
    </lineage>
</organism>
<protein>
    <submittedName>
        <fullName evidence="1">Uncharacterized protein</fullName>
    </submittedName>
</protein>
<sequence>METSVRPILSGNQALVTLGVKSFGANRGWYRLPVPNTGNRHPHSTCADVSAAGNKVAATTIVVANAPFAIQPNMLSVPSVGLSPLTLCPPH</sequence>
<proteinExistence type="predicted"/>
<keyword evidence="2" id="KW-1185">Reference proteome</keyword>
<comment type="caution">
    <text evidence="1">The sequence shown here is derived from an EMBL/GenBank/DDBJ whole genome shotgun (WGS) entry which is preliminary data.</text>
</comment>
<evidence type="ECO:0000313" key="2">
    <source>
        <dbReference type="Proteomes" id="UP001501319"/>
    </source>
</evidence>
<evidence type="ECO:0000313" key="1">
    <source>
        <dbReference type="EMBL" id="GAA1652203.1"/>
    </source>
</evidence>
<dbReference type="Proteomes" id="UP001501319">
    <property type="component" value="Unassembled WGS sequence"/>
</dbReference>
<reference evidence="1 2" key="1">
    <citation type="journal article" date="2019" name="Int. J. Syst. Evol. Microbiol.">
        <title>The Global Catalogue of Microorganisms (GCM) 10K type strain sequencing project: providing services to taxonomists for standard genome sequencing and annotation.</title>
        <authorList>
            <consortium name="The Broad Institute Genomics Platform"/>
            <consortium name="The Broad Institute Genome Sequencing Center for Infectious Disease"/>
            <person name="Wu L."/>
            <person name="Ma J."/>
        </authorList>
    </citation>
    <scope>NUCLEOTIDE SEQUENCE [LARGE SCALE GENOMIC DNA]</scope>
    <source>
        <strain evidence="1 2">JCM 14306</strain>
    </source>
</reference>